<comment type="catalytic activity">
    <reaction evidence="18">
        <text>L-threonyl-[protein] + ATP = O-phospho-L-threonyl-[protein] + ADP + H(+)</text>
        <dbReference type="Rhea" id="RHEA:46608"/>
        <dbReference type="Rhea" id="RHEA-COMP:11060"/>
        <dbReference type="Rhea" id="RHEA-COMP:11605"/>
        <dbReference type="ChEBI" id="CHEBI:15378"/>
        <dbReference type="ChEBI" id="CHEBI:30013"/>
        <dbReference type="ChEBI" id="CHEBI:30616"/>
        <dbReference type="ChEBI" id="CHEBI:61977"/>
        <dbReference type="ChEBI" id="CHEBI:456216"/>
        <dbReference type="EC" id="2.7.11.1"/>
    </reaction>
</comment>
<keyword evidence="13 20" id="KW-1133">Transmembrane helix</keyword>
<keyword evidence="26" id="KW-1185">Reference proteome</keyword>
<dbReference type="CDD" id="cd00028">
    <property type="entry name" value="B_lectin"/>
    <property type="match status" value="2"/>
</dbReference>
<evidence type="ECO:0000256" key="6">
    <source>
        <dbReference type="ARBA" id="ARBA00022679"/>
    </source>
</evidence>
<evidence type="ECO:0000259" key="23">
    <source>
        <dbReference type="PROSITE" id="PS50927"/>
    </source>
</evidence>
<dbReference type="PROSITE" id="PS50927">
    <property type="entry name" value="BULB_LECTIN"/>
    <property type="match status" value="2"/>
</dbReference>
<dbReference type="Pfam" id="PF05699">
    <property type="entry name" value="Dimer_Tnp_hAT"/>
    <property type="match status" value="1"/>
</dbReference>
<reference evidence="25" key="1">
    <citation type="journal article" date="2012" name="Nature">
        <title>The tomato genome sequence provides insights into fleshy fruit evolution.</title>
        <authorList>
            <consortium name="Tomato Genome Consortium"/>
        </authorList>
    </citation>
    <scope>NUCLEOTIDE SEQUENCE [LARGE SCALE GENOMIC DNA]</scope>
    <source>
        <strain evidence="25">cv. Heinz 1706</strain>
    </source>
</reference>
<evidence type="ECO:0000256" key="20">
    <source>
        <dbReference type="SAM" id="Phobius"/>
    </source>
</evidence>
<name>A0A3Q7HDB6_SOLLC</name>
<evidence type="ECO:0000256" key="13">
    <source>
        <dbReference type="ARBA" id="ARBA00022989"/>
    </source>
</evidence>
<keyword evidence="5" id="KW-0597">Phosphoprotein</keyword>
<evidence type="ECO:0000313" key="26">
    <source>
        <dbReference type="Proteomes" id="UP000004994"/>
    </source>
</evidence>
<evidence type="ECO:0000256" key="7">
    <source>
        <dbReference type="ARBA" id="ARBA00022692"/>
    </source>
</evidence>
<sequence length="1311" mass="144978">MALCNIFPFAFIILSCSCYLISGQRFDYPTANLSTTWINSVSAPHSVDFTDGSRVRAILLRGTFGPKYACGFYCNGKCDTYLFAIFIVQTNSASQITSPSIGFPQVVWSANRNNPVKINSTLQFTAQGDLVLRNADGSLAWSTNTAGKSVAGLSLTDEGNLVLFDSKNATVWQSFDHPTDALVPGQKLVSGMKLTASVSTTNWTKGGLFSLSAMDNGLVAFIESNPTQTYFDATIGGLNPSGGSNYVKYLNGSLTLFTNSSSSPEMVLVSITPASSAQYMKLESNGHLKVYEWRSRWREVDDLLTGFRGECNYPTVCGRYGICTMGQCSCPISSNSTTYFRPINVRLPNLGCSEAKKLSCNNLKKHRLLEVEDVDYFAFTADISNTDVSTCKRACLDKCSCKAAFFRSGLNSSRAIGECYLPTEIFSLMNNEKDKTRYDSVAFIKVQEDMDRNLADYERNLEKFHAIHELYEEYLNQSLENLEIKDGNEDLLGWWSRRSDAFPTLSKMVRDILAIQASSVASEAAFSAASISADHSVDFSDGSTVRAILLKGTFGPKYACGFYCNGNCDTYLFAIFIVQTNSVSRITSPSIGFPQVVWSANRNKTVRINSTLELTAQGDLVLRDADGTLAWSTNTTGKSIAGLNLTDEGNLVLFDSKNATVWQSFDHPTDALVPGQRLVSGMKLTASVSTTNWTERGLFSLSAIDNGLVAFIESNPPQTYFDATIVGLNASRGSNYVVYLNGSLALLSNSSNSSDSEKLVSFSVATSAQYMRLESDGHLKVYEWQNGWTEVDDLLTGFYGECYYPMACGRYGICSGGQCSCPKSSSNSTTYFRQIDDRQGNLGCSEVTRLTCNALSNHRFLDLQDVDYFTFTTDIRNTSMNTCKDACLRNCSCKAALFRSGLNSSTGDCYLPSQIFSLANNEKDKTRYDSHAFIKVQVEPEVAAAEEKKRVNGAILGSVIGVSILGIIIGVAVFIFWKKRKANEDEEDYLDHVPGMPTRFSYDDLKAATENFTKKLGCLADGTKIAVKCLDGIGQVKTSFLAEVETIGSIHHVNLVQLIGFCAEKSHRLLVYECMSNGSLEKWIYHGKQEQTLDWNCRRKIIQDIAKGLAYLHEECRQKILHLDIKPPNILLDEKYNAKLADFGLSKLIDRNQSQVMTQMRGTPGYLAPEWLSGVITEKVDVYSFGIVILEILSGRRHFEALESEDEQVMVNLFRRKAEEGQLVDLIDKHSEDMQFYKEEVVKAMQIAAWCLQSDYTKRPSMSMVVKAMEGVIDVDKDLDYSFRPQTVSAIPNICFADSAPLLPSVLSGPR</sequence>
<evidence type="ECO:0000256" key="19">
    <source>
        <dbReference type="ARBA" id="ARBA00048679"/>
    </source>
</evidence>
<dbReference type="PANTHER" id="PTHR47976">
    <property type="entry name" value="G-TYPE LECTIN S-RECEPTOR-LIKE SERINE/THREONINE-PROTEIN KINASE SD2-5"/>
    <property type="match status" value="1"/>
</dbReference>
<dbReference type="PROSITE" id="PS50011">
    <property type="entry name" value="PROTEIN_KINASE_DOM"/>
    <property type="match status" value="1"/>
</dbReference>
<keyword evidence="8 21" id="KW-0732">Signal</keyword>
<evidence type="ECO:0000256" key="17">
    <source>
        <dbReference type="ARBA" id="ARBA00023180"/>
    </source>
</evidence>
<keyword evidence="4" id="KW-0245">EGF-like domain</keyword>
<dbReference type="GO" id="GO:0048544">
    <property type="term" value="P:recognition of pollen"/>
    <property type="evidence" value="ECO:0007669"/>
    <property type="project" value="InterPro"/>
</dbReference>
<evidence type="ECO:0000256" key="12">
    <source>
        <dbReference type="ARBA" id="ARBA00022840"/>
    </source>
</evidence>
<dbReference type="SUPFAM" id="SSF56112">
    <property type="entry name" value="Protein kinase-like (PK-like)"/>
    <property type="match status" value="1"/>
</dbReference>
<keyword evidence="15" id="KW-1015">Disulfide bond</keyword>
<keyword evidence="9" id="KW-0430">Lectin</keyword>
<keyword evidence="14 20" id="KW-0472">Membrane</keyword>
<evidence type="ECO:0000256" key="21">
    <source>
        <dbReference type="SAM" id="SignalP"/>
    </source>
</evidence>
<dbReference type="PROSITE" id="PS00108">
    <property type="entry name" value="PROTEIN_KINASE_ST"/>
    <property type="match status" value="1"/>
</dbReference>
<keyword evidence="11" id="KW-0418">Kinase</keyword>
<evidence type="ECO:0000256" key="10">
    <source>
        <dbReference type="ARBA" id="ARBA00022741"/>
    </source>
</evidence>
<dbReference type="OMA" id="GDGASIW"/>
<keyword evidence="12" id="KW-0067">ATP-binding</keyword>
<evidence type="ECO:0000256" key="4">
    <source>
        <dbReference type="ARBA" id="ARBA00022536"/>
    </source>
</evidence>
<dbReference type="GO" id="GO:0030246">
    <property type="term" value="F:carbohydrate binding"/>
    <property type="evidence" value="ECO:0007669"/>
    <property type="project" value="UniProtKB-KW"/>
</dbReference>
<dbReference type="SMART" id="SM00473">
    <property type="entry name" value="PAN_AP"/>
    <property type="match status" value="2"/>
</dbReference>
<dbReference type="InterPro" id="IPR008271">
    <property type="entry name" value="Ser/Thr_kinase_AS"/>
</dbReference>
<proteinExistence type="predicted"/>
<comment type="subcellular location">
    <subcellularLocation>
        <location evidence="1">Membrane</location>
        <topology evidence="1">Single-pass type I membrane protein</topology>
    </subcellularLocation>
</comment>
<dbReference type="InterPro" id="IPR003609">
    <property type="entry name" value="Pan_app"/>
</dbReference>
<protein>
    <recommendedName>
        <fullName evidence="2">non-specific serine/threonine protein kinase</fullName>
        <ecNumber evidence="2">2.7.11.1</ecNumber>
    </recommendedName>
</protein>
<dbReference type="Proteomes" id="UP000004994">
    <property type="component" value="Chromosome 7"/>
</dbReference>
<dbReference type="PROSITE" id="PS50948">
    <property type="entry name" value="PAN"/>
    <property type="match status" value="1"/>
</dbReference>
<keyword evidence="7 20" id="KW-0812">Transmembrane</keyword>
<dbReference type="Pfam" id="PF01453">
    <property type="entry name" value="B_lectin"/>
    <property type="match status" value="2"/>
</dbReference>
<evidence type="ECO:0000256" key="9">
    <source>
        <dbReference type="ARBA" id="ARBA00022734"/>
    </source>
</evidence>
<evidence type="ECO:0000259" key="24">
    <source>
        <dbReference type="PROSITE" id="PS50948"/>
    </source>
</evidence>
<dbReference type="Pfam" id="PF00954">
    <property type="entry name" value="S_locus_glycop"/>
    <property type="match status" value="1"/>
</dbReference>
<dbReference type="PaxDb" id="4081-Solyc07g055690.1.1"/>
<evidence type="ECO:0000256" key="3">
    <source>
        <dbReference type="ARBA" id="ARBA00022527"/>
    </source>
</evidence>
<evidence type="ECO:0000313" key="25">
    <source>
        <dbReference type="EnsemblPlants" id="Solyc07g055690.2.1"/>
    </source>
</evidence>
<evidence type="ECO:0000256" key="16">
    <source>
        <dbReference type="ARBA" id="ARBA00023170"/>
    </source>
</evidence>
<feature type="domain" description="Bulb-type lectin" evidence="23">
    <location>
        <begin position="46"/>
        <end position="176"/>
    </location>
</feature>
<feature type="domain" description="Apple" evidence="24">
    <location>
        <begin position="852"/>
        <end position="932"/>
    </location>
</feature>
<dbReference type="SMART" id="SM00220">
    <property type="entry name" value="S_TKc"/>
    <property type="match status" value="1"/>
</dbReference>
<dbReference type="Gene3D" id="3.30.200.20">
    <property type="entry name" value="Phosphorylase Kinase, domain 1"/>
    <property type="match status" value="1"/>
</dbReference>
<dbReference type="GO" id="GO:0046983">
    <property type="term" value="F:protein dimerization activity"/>
    <property type="evidence" value="ECO:0007669"/>
    <property type="project" value="InterPro"/>
</dbReference>
<dbReference type="EC" id="2.7.11.1" evidence="2"/>
<dbReference type="InterPro" id="IPR011009">
    <property type="entry name" value="Kinase-like_dom_sf"/>
</dbReference>
<keyword evidence="10" id="KW-0547">Nucleotide-binding</keyword>
<dbReference type="InterPro" id="IPR001480">
    <property type="entry name" value="Bulb-type_lectin_dom"/>
</dbReference>
<dbReference type="FunFam" id="2.90.10.10:FF:000039">
    <property type="entry name" value="G-type lectin S-receptor-like serine/threonine-protein kinase SD2-5"/>
    <property type="match status" value="2"/>
</dbReference>
<evidence type="ECO:0000259" key="22">
    <source>
        <dbReference type="PROSITE" id="PS50011"/>
    </source>
</evidence>
<feature type="signal peptide" evidence="21">
    <location>
        <begin position="1"/>
        <end position="23"/>
    </location>
</feature>
<dbReference type="GO" id="GO:0016020">
    <property type="term" value="C:membrane"/>
    <property type="evidence" value="ECO:0007669"/>
    <property type="project" value="UniProtKB-SubCell"/>
</dbReference>
<dbReference type="SMART" id="SM00108">
    <property type="entry name" value="B_lectin"/>
    <property type="match status" value="2"/>
</dbReference>
<organism evidence="25">
    <name type="scientific">Solanum lycopersicum</name>
    <name type="common">Tomato</name>
    <name type="synonym">Lycopersicon esculentum</name>
    <dbReference type="NCBI Taxonomy" id="4081"/>
    <lineage>
        <taxon>Eukaryota</taxon>
        <taxon>Viridiplantae</taxon>
        <taxon>Streptophyta</taxon>
        <taxon>Embryophyta</taxon>
        <taxon>Tracheophyta</taxon>
        <taxon>Spermatophyta</taxon>
        <taxon>Magnoliopsida</taxon>
        <taxon>eudicotyledons</taxon>
        <taxon>Gunneridae</taxon>
        <taxon>Pentapetalae</taxon>
        <taxon>asterids</taxon>
        <taxon>lamiids</taxon>
        <taxon>Solanales</taxon>
        <taxon>Solanaceae</taxon>
        <taxon>Solanoideae</taxon>
        <taxon>Solaneae</taxon>
        <taxon>Solanum</taxon>
        <taxon>Solanum subgen. Lycopersicon</taxon>
    </lineage>
</organism>
<dbReference type="Gene3D" id="1.10.510.10">
    <property type="entry name" value="Transferase(Phosphotransferase) domain 1"/>
    <property type="match status" value="1"/>
</dbReference>
<reference evidence="25" key="2">
    <citation type="submission" date="2019-01" db="UniProtKB">
        <authorList>
            <consortium name="EnsemblPlants"/>
        </authorList>
    </citation>
    <scope>IDENTIFICATION</scope>
    <source>
        <strain evidence="25">cv. Heinz 1706</strain>
    </source>
</reference>
<dbReference type="Gramene" id="Solyc07g055690.2.1">
    <property type="protein sequence ID" value="Solyc07g055690.2.1"/>
    <property type="gene ID" value="Solyc07g055690.2"/>
</dbReference>
<dbReference type="FunFam" id="2.90.10.30:FF:000003">
    <property type="entry name" value="Os04g0303100 protein"/>
    <property type="match status" value="2"/>
</dbReference>
<evidence type="ECO:0000256" key="15">
    <source>
        <dbReference type="ARBA" id="ARBA00023157"/>
    </source>
</evidence>
<feature type="transmembrane region" description="Helical" evidence="20">
    <location>
        <begin position="955"/>
        <end position="977"/>
    </location>
</feature>
<dbReference type="FunFam" id="1.10.510.10:FF:000248">
    <property type="entry name" value="S-receptor-like kinase 5"/>
    <property type="match status" value="1"/>
</dbReference>
<dbReference type="Pfam" id="PF00069">
    <property type="entry name" value="Pkinase"/>
    <property type="match status" value="1"/>
</dbReference>
<keyword evidence="17" id="KW-0325">Glycoprotein</keyword>
<keyword evidence="16" id="KW-0675">Receptor</keyword>
<dbReference type="Gene3D" id="2.90.10.30">
    <property type="match status" value="2"/>
</dbReference>
<evidence type="ECO:0000256" key="2">
    <source>
        <dbReference type="ARBA" id="ARBA00012513"/>
    </source>
</evidence>
<keyword evidence="3" id="KW-0723">Serine/threonine-protein kinase</keyword>
<evidence type="ECO:0000256" key="1">
    <source>
        <dbReference type="ARBA" id="ARBA00004479"/>
    </source>
</evidence>
<dbReference type="PANTHER" id="PTHR47976:SF30">
    <property type="entry name" value="RECEPTOR-LIKE SERINE_THREONINE-PROTEIN KINASE"/>
    <property type="match status" value="1"/>
</dbReference>
<keyword evidence="6" id="KW-0808">Transferase</keyword>
<dbReference type="InterPro" id="IPR036426">
    <property type="entry name" value="Bulb-type_lectin_dom_sf"/>
</dbReference>
<evidence type="ECO:0000256" key="8">
    <source>
        <dbReference type="ARBA" id="ARBA00022729"/>
    </source>
</evidence>
<dbReference type="FunFam" id="3.30.200.20:FF:000178">
    <property type="entry name" value="serine/threonine-protein kinase PBS1-like"/>
    <property type="match status" value="1"/>
</dbReference>
<dbReference type="InterPro" id="IPR008906">
    <property type="entry name" value="HATC_C_dom"/>
</dbReference>
<comment type="catalytic activity">
    <reaction evidence="19">
        <text>L-seryl-[protein] + ATP = O-phospho-L-seryl-[protein] + ADP + H(+)</text>
        <dbReference type="Rhea" id="RHEA:17989"/>
        <dbReference type="Rhea" id="RHEA-COMP:9863"/>
        <dbReference type="Rhea" id="RHEA-COMP:11604"/>
        <dbReference type="ChEBI" id="CHEBI:15378"/>
        <dbReference type="ChEBI" id="CHEBI:29999"/>
        <dbReference type="ChEBI" id="CHEBI:30616"/>
        <dbReference type="ChEBI" id="CHEBI:83421"/>
        <dbReference type="ChEBI" id="CHEBI:456216"/>
        <dbReference type="EC" id="2.7.11.1"/>
    </reaction>
</comment>
<evidence type="ECO:0000256" key="5">
    <source>
        <dbReference type="ARBA" id="ARBA00022553"/>
    </source>
</evidence>
<dbReference type="InParanoid" id="A0A3Q7HDB6"/>
<evidence type="ECO:0000256" key="18">
    <source>
        <dbReference type="ARBA" id="ARBA00047899"/>
    </source>
</evidence>
<dbReference type="SUPFAM" id="SSF53098">
    <property type="entry name" value="Ribonuclease H-like"/>
    <property type="match status" value="1"/>
</dbReference>
<feature type="chain" id="PRO_5018532444" description="non-specific serine/threonine protein kinase" evidence="21">
    <location>
        <begin position="24"/>
        <end position="1311"/>
    </location>
</feature>
<dbReference type="CDD" id="cd01098">
    <property type="entry name" value="PAN_AP_plant"/>
    <property type="match status" value="1"/>
</dbReference>
<evidence type="ECO:0000256" key="11">
    <source>
        <dbReference type="ARBA" id="ARBA00022777"/>
    </source>
</evidence>
<dbReference type="InterPro" id="IPR000858">
    <property type="entry name" value="S_locus_glycoprot_dom"/>
</dbReference>
<dbReference type="GO" id="GO:0005524">
    <property type="term" value="F:ATP binding"/>
    <property type="evidence" value="ECO:0007669"/>
    <property type="project" value="UniProtKB-KW"/>
</dbReference>
<dbReference type="InterPro" id="IPR012337">
    <property type="entry name" value="RNaseH-like_sf"/>
</dbReference>
<feature type="domain" description="Protein kinase" evidence="22">
    <location>
        <begin position="954"/>
        <end position="1273"/>
    </location>
</feature>
<dbReference type="GO" id="GO:0004674">
    <property type="term" value="F:protein serine/threonine kinase activity"/>
    <property type="evidence" value="ECO:0007669"/>
    <property type="project" value="UniProtKB-KW"/>
</dbReference>
<feature type="domain" description="Bulb-type lectin" evidence="23">
    <location>
        <begin position="522"/>
        <end position="666"/>
    </location>
</feature>
<dbReference type="InterPro" id="IPR051343">
    <property type="entry name" value="G-type_lectin_kinases/EP1-like"/>
</dbReference>
<accession>A0A3Q7HDB6</accession>
<dbReference type="SUPFAM" id="SSF51110">
    <property type="entry name" value="alpha-D-mannose-specific plant lectins"/>
    <property type="match status" value="2"/>
</dbReference>
<evidence type="ECO:0000256" key="14">
    <source>
        <dbReference type="ARBA" id="ARBA00023136"/>
    </source>
</evidence>
<dbReference type="InterPro" id="IPR000719">
    <property type="entry name" value="Prot_kinase_dom"/>
</dbReference>
<dbReference type="EnsemblPlants" id="Solyc07g055690.2.1">
    <property type="protein sequence ID" value="Solyc07g055690.2.1"/>
    <property type="gene ID" value="Solyc07g055690.2"/>
</dbReference>